<evidence type="ECO:0000313" key="4">
    <source>
        <dbReference type="Proteomes" id="UP000758168"/>
    </source>
</evidence>
<keyword evidence="4" id="KW-1185">Reference proteome</keyword>
<evidence type="ECO:0000256" key="1">
    <source>
        <dbReference type="SAM" id="MobiDB-lite"/>
    </source>
</evidence>
<feature type="signal peptide" evidence="2">
    <location>
        <begin position="1"/>
        <end position="33"/>
    </location>
</feature>
<dbReference type="SUPFAM" id="SSF48208">
    <property type="entry name" value="Six-hairpin glycosidases"/>
    <property type="match status" value="1"/>
</dbReference>
<feature type="chain" id="PRO_5047447997" description="Glycogen debranching protein" evidence="2">
    <location>
        <begin position="34"/>
        <end position="870"/>
    </location>
</feature>
<feature type="region of interest" description="Disordered" evidence="1">
    <location>
        <begin position="229"/>
        <end position="267"/>
    </location>
</feature>
<name>A0ABS4Z397_9ACTN</name>
<dbReference type="Proteomes" id="UP000758168">
    <property type="component" value="Unassembled WGS sequence"/>
</dbReference>
<organism evidence="3 4">
    <name type="scientific">Microlunatus capsulatus</name>
    <dbReference type="NCBI Taxonomy" id="99117"/>
    <lineage>
        <taxon>Bacteria</taxon>
        <taxon>Bacillati</taxon>
        <taxon>Actinomycetota</taxon>
        <taxon>Actinomycetes</taxon>
        <taxon>Propionibacteriales</taxon>
        <taxon>Propionibacteriaceae</taxon>
        <taxon>Microlunatus</taxon>
    </lineage>
</organism>
<proteinExistence type="predicted"/>
<dbReference type="Gene3D" id="1.50.10.10">
    <property type="match status" value="1"/>
</dbReference>
<dbReference type="RefSeq" id="WP_307803684.1">
    <property type="nucleotide sequence ID" value="NZ_BAAAMH010000008.1"/>
</dbReference>
<keyword evidence="2" id="KW-0732">Signal</keyword>
<accession>A0ABS4Z397</accession>
<comment type="caution">
    <text evidence="3">The sequence shown here is derived from an EMBL/GenBank/DDBJ whole genome shotgun (WGS) entry which is preliminary data.</text>
</comment>
<reference evidence="3 4" key="1">
    <citation type="submission" date="2021-03" db="EMBL/GenBank/DDBJ databases">
        <title>Sequencing the genomes of 1000 actinobacteria strains.</title>
        <authorList>
            <person name="Klenk H.-P."/>
        </authorList>
    </citation>
    <scope>NUCLEOTIDE SEQUENCE [LARGE SCALE GENOMIC DNA]</scope>
    <source>
        <strain evidence="3 4">DSM 12936</strain>
    </source>
</reference>
<gene>
    <name evidence="3" type="ORF">JOF54_000104</name>
</gene>
<sequence length="870" mass="92470">MPRTRTRRGRSAALVAAGALVLPLVTLTAPATAATPVVDPALARSPELSETTRLADRRTVVTGDRAWVLGTADGRFPAAGFHTRGEMGGFWLPDLKLLDGLWFGLDGRWIGEGTRTTTGWGYVRTDLPTTRGIAASRTDVVPDGVSGALVGLSLRADRTRTVTLRVDAHSELLGSYPWGESTPGQATVNLPDTASVRGRALEFRDRGNPPGATTPAHDWAAAVGSSLRPSATATGADHRGPQDPAVVCPASGPDAPPQPARCDDTAYGRGAGGQLSYRLRLRAGEVRTIWFGVGGSTRGPADARAELRAALQDPVGALEEKVAERRRLDARTTVDLPGDPRLAASVRWSKQMLAASEQTVDDPQLRVVRAGTAYPAPVATLDSMTWLGAGWPDYTWLFGTDGEYTAYAAVAAGQFGPIKAHLRALRDVSEAVNGGSGKIVHEVTPDGAVYFGANADEGNTDESSKYPSAVNLVWKWSGDRAFLRDLYPASVRAMRHVASLDADGDGWPEGLGNVERAGMGEEKLDNAVYTIRGYADLADLAQARGDAPTRRWALRQADRLLDRFERTWWYGAGTRSYADSLDDPGNEQVFQRHWIGLTPTDAVLPRVPGRPAGPLASRRHAQQTLDQHERPCYSSPLGLFHTGTGPTSAAAGNTGPSCDDSVSAVVSEGSVFTLNSAIAAVSEGNYGRLAADQQGVYTAGNARSQLDPDLWEMPGMMPEIVPGGTFGANIDKLLTERSMVMQAWGAYGTLWPVVHQWLGVSPDAGRGRVAVVPQLPPGQPSASGRDIRVGRGSLDVAVQRRGAVHRTEVTRHGRTRLTLGVVLPRGAEVASATLDGRRVRPTLTRTARGLEATVTLGAGSGRSVLVVTVR</sequence>
<dbReference type="InterPro" id="IPR012341">
    <property type="entry name" value="6hp_glycosidase-like_sf"/>
</dbReference>
<evidence type="ECO:0000256" key="2">
    <source>
        <dbReference type="SAM" id="SignalP"/>
    </source>
</evidence>
<protein>
    <recommendedName>
        <fullName evidence="5">Glycogen debranching protein</fullName>
    </recommendedName>
</protein>
<dbReference type="InterPro" id="IPR008928">
    <property type="entry name" value="6-hairpin_glycosidase_sf"/>
</dbReference>
<evidence type="ECO:0000313" key="3">
    <source>
        <dbReference type="EMBL" id="MBP2415182.1"/>
    </source>
</evidence>
<dbReference type="EMBL" id="JAGIOB010000001">
    <property type="protein sequence ID" value="MBP2415182.1"/>
    <property type="molecule type" value="Genomic_DNA"/>
</dbReference>
<evidence type="ECO:0008006" key="5">
    <source>
        <dbReference type="Google" id="ProtNLM"/>
    </source>
</evidence>